<accession>X1LGH8</accession>
<organism evidence="1">
    <name type="scientific">marine sediment metagenome</name>
    <dbReference type="NCBI Taxonomy" id="412755"/>
    <lineage>
        <taxon>unclassified sequences</taxon>
        <taxon>metagenomes</taxon>
        <taxon>ecological metagenomes</taxon>
    </lineage>
</organism>
<proteinExistence type="predicted"/>
<protein>
    <submittedName>
        <fullName evidence="1">Uncharacterized protein</fullName>
    </submittedName>
</protein>
<dbReference type="EMBL" id="BARV01007012">
    <property type="protein sequence ID" value="GAI18223.1"/>
    <property type="molecule type" value="Genomic_DNA"/>
</dbReference>
<name>X1LGH8_9ZZZZ</name>
<dbReference type="AlphaFoldDB" id="X1LGH8"/>
<sequence length="48" mass="5558">MNIKELIEAIENSDMEQEAKAEIAEILQDYEYFIEVKANVQRLLGITT</sequence>
<reference evidence="1" key="1">
    <citation type="journal article" date="2014" name="Front. Microbiol.">
        <title>High frequency of phylogenetically diverse reductive dehalogenase-homologous genes in deep subseafloor sedimentary metagenomes.</title>
        <authorList>
            <person name="Kawai M."/>
            <person name="Futagami T."/>
            <person name="Toyoda A."/>
            <person name="Takaki Y."/>
            <person name="Nishi S."/>
            <person name="Hori S."/>
            <person name="Arai W."/>
            <person name="Tsubouchi T."/>
            <person name="Morono Y."/>
            <person name="Uchiyama I."/>
            <person name="Ito T."/>
            <person name="Fujiyama A."/>
            <person name="Inagaki F."/>
            <person name="Takami H."/>
        </authorList>
    </citation>
    <scope>NUCLEOTIDE SEQUENCE</scope>
    <source>
        <strain evidence="1">Expedition CK06-06</strain>
    </source>
</reference>
<evidence type="ECO:0000313" key="1">
    <source>
        <dbReference type="EMBL" id="GAI18223.1"/>
    </source>
</evidence>
<comment type="caution">
    <text evidence="1">The sequence shown here is derived from an EMBL/GenBank/DDBJ whole genome shotgun (WGS) entry which is preliminary data.</text>
</comment>
<gene>
    <name evidence="1" type="ORF">S06H3_14343</name>
</gene>